<dbReference type="RefSeq" id="WP_200823832.1">
    <property type="nucleotide sequence ID" value="NZ_FNVT01000002.1"/>
</dbReference>
<gene>
    <name evidence="1" type="ORF">SAMN05444920_102472</name>
</gene>
<protein>
    <submittedName>
        <fullName evidence="1">Uncharacterized protein</fullName>
    </submittedName>
</protein>
<accession>A0A1H5Z0Q2</accession>
<dbReference type="Proteomes" id="UP000236732">
    <property type="component" value="Unassembled WGS sequence"/>
</dbReference>
<keyword evidence="2" id="KW-1185">Reference proteome</keyword>
<evidence type="ECO:0000313" key="1">
    <source>
        <dbReference type="EMBL" id="SEG29175.1"/>
    </source>
</evidence>
<organism evidence="1 2">
    <name type="scientific">Nonomuraea solani</name>
    <dbReference type="NCBI Taxonomy" id="1144553"/>
    <lineage>
        <taxon>Bacteria</taxon>
        <taxon>Bacillati</taxon>
        <taxon>Actinomycetota</taxon>
        <taxon>Actinomycetes</taxon>
        <taxon>Streptosporangiales</taxon>
        <taxon>Streptosporangiaceae</taxon>
        <taxon>Nonomuraea</taxon>
    </lineage>
</organism>
<reference evidence="1 2" key="1">
    <citation type="submission" date="2016-10" db="EMBL/GenBank/DDBJ databases">
        <authorList>
            <person name="de Groot N.N."/>
        </authorList>
    </citation>
    <scope>NUCLEOTIDE SEQUENCE [LARGE SCALE GENOMIC DNA]</scope>
    <source>
        <strain evidence="1 2">CGMCC 4.7037</strain>
    </source>
</reference>
<evidence type="ECO:0000313" key="2">
    <source>
        <dbReference type="Proteomes" id="UP000236732"/>
    </source>
</evidence>
<dbReference type="EMBL" id="FNVT01000002">
    <property type="protein sequence ID" value="SEG29175.1"/>
    <property type="molecule type" value="Genomic_DNA"/>
</dbReference>
<proteinExistence type="predicted"/>
<name>A0A1H5Z0Q2_9ACTN</name>
<sequence length="148" mass="15397">MIPALLFAVGCSPNVECTLIGSPVGVGVQTGKPEAESAVVEVCWDGSCKRADAELHVSRRPGEQTCSGDTCSVTAAPTGEKNGFANVTGLPKRPVEIRLTLRDARQAPVLERTIKATPKGTFPNGPGCGEQGPQVQLTVAADGTVRER</sequence>
<dbReference type="AlphaFoldDB" id="A0A1H5Z0Q2"/>